<evidence type="ECO:0000313" key="4">
    <source>
        <dbReference type="Proteomes" id="UP000245683"/>
    </source>
</evidence>
<dbReference type="InterPro" id="IPR015590">
    <property type="entry name" value="Aldehyde_DH_dom"/>
</dbReference>
<sequence length="256" mass="26529">MAGFARTRTPRPLTGSDRAGAAVGAAAGRAVKKSVLELGESDAFVVLADVEAAAAAAVKARFTNAGQSCVCAKRFIVEAPIAEQFTAAFVAATRALIVGDPTDPRTNIGPVARADLRDGIQRQVEDSLAAGATLLTGGRPLPGTGYFFDRMAGGRVGSAGGAAAWAWLVDPVSALGAPHRIDSARRWGPGRGEPGGGSVVAGEEPVEVVRRQLVVRRVTTTRRCGHRWMAGVCAVWGHRICEGWSPARGRTPRGVG</sequence>
<feature type="domain" description="Aldehyde dehydrogenase" evidence="2">
    <location>
        <begin position="13"/>
        <end position="148"/>
    </location>
</feature>
<dbReference type="SUPFAM" id="SSF53720">
    <property type="entry name" value="ALDH-like"/>
    <property type="match status" value="1"/>
</dbReference>
<dbReference type="Proteomes" id="UP000245683">
    <property type="component" value="Unassembled WGS sequence"/>
</dbReference>
<accession>A0A317K2U4</accession>
<dbReference type="Gene3D" id="3.40.309.10">
    <property type="entry name" value="Aldehyde Dehydrogenase, Chain A, domain 2"/>
    <property type="match status" value="1"/>
</dbReference>
<name>A0A317K2U4_9ACTN</name>
<dbReference type="RefSeq" id="WP_109945281.1">
    <property type="nucleotide sequence ID" value="NZ_QGGF01000055.1"/>
</dbReference>
<protein>
    <recommendedName>
        <fullName evidence="2">Aldehyde dehydrogenase domain-containing protein</fullName>
    </recommendedName>
</protein>
<organism evidence="3 4">
    <name type="scientific">Micromonospora globispora</name>
    <dbReference type="NCBI Taxonomy" id="1450148"/>
    <lineage>
        <taxon>Bacteria</taxon>
        <taxon>Bacillati</taxon>
        <taxon>Actinomycetota</taxon>
        <taxon>Actinomycetes</taxon>
        <taxon>Micromonosporales</taxon>
        <taxon>Micromonosporaceae</taxon>
        <taxon>Micromonospora</taxon>
    </lineage>
</organism>
<evidence type="ECO:0000313" key="3">
    <source>
        <dbReference type="EMBL" id="PWU47357.1"/>
    </source>
</evidence>
<dbReference type="InterPro" id="IPR016161">
    <property type="entry name" value="Ald_DH/histidinol_DH"/>
</dbReference>
<dbReference type="OrthoDB" id="9812625at2"/>
<proteinExistence type="predicted"/>
<evidence type="ECO:0000256" key="1">
    <source>
        <dbReference type="ARBA" id="ARBA00023002"/>
    </source>
</evidence>
<dbReference type="PROSITE" id="PS00070">
    <property type="entry name" value="ALDEHYDE_DEHYDR_CYS"/>
    <property type="match status" value="1"/>
</dbReference>
<dbReference type="InterPro" id="IPR047110">
    <property type="entry name" value="GABD/Sad-like"/>
</dbReference>
<dbReference type="PANTHER" id="PTHR43217">
    <property type="entry name" value="SUCCINATE SEMIALDEHYDE DEHYDROGENASE [NAD(P)+] SAD"/>
    <property type="match status" value="1"/>
</dbReference>
<dbReference type="Gene3D" id="3.40.605.10">
    <property type="entry name" value="Aldehyde Dehydrogenase, Chain A, domain 1"/>
    <property type="match status" value="1"/>
</dbReference>
<dbReference type="GO" id="GO:0004777">
    <property type="term" value="F:succinate-semialdehyde dehydrogenase (NAD+) activity"/>
    <property type="evidence" value="ECO:0007669"/>
    <property type="project" value="TreeGrafter"/>
</dbReference>
<dbReference type="InterPro" id="IPR016162">
    <property type="entry name" value="Ald_DH_N"/>
</dbReference>
<dbReference type="InterPro" id="IPR016163">
    <property type="entry name" value="Ald_DH_C"/>
</dbReference>
<dbReference type="EMBL" id="QGSV01000193">
    <property type="protein sequence ID" value="PWU47357.1"/>
    <property type="molecule type" value="Genomic_DNA"/>
</dbReference>
<keyword evidence="1" id="KW-0560">Oxidoreductase</keyword>
<evidence type="ECO:0000259" key="2">
    <source>
        <dbReference type="Pfam" id="PF00171"/>
    </source>
</evidence>
<keyword evidence="4" id="KW-1185">Reference proteome</keyword>
<dbReference type="Pfam" id="PF00171">
    <property type="entry name" value="Aldedh"/>
    <property type="match status" value="1"/>
</dbReference>
<dbReference type="InterPro" id="IPR016160">
    <property type="entry name" value="Ald_DH_CS_CYS"/>
</dbReference>
<dbReference type="AlphaFoldDB" id="A0A317K2U4"/>
<dbReference type="PANTHER" id="PTHR43217:SF1">
    <property type="entry name" value="SUCCINATE SEMIALDEHYDE DEHYDROGENASE [NAD(P)+] SAD"/>
    <property type="match status" value="1"/>
</dbReference>
<comment type="caution">
    <text evidence="3">The sequence shown here is derived from an EMBL/GenBank/DDBJ whole genome shotgun (WGS) entry which is preliminary data.</text>
</comment>
<gene>
    <name evidence="3" type="ORF">DLJ46_15050</name>
</gene>
<reference evidence="4" key="1">
    <citation type="submission" date="2018-05" db="EMBL/GenBank/DDBJ databases">
        <title>Micromonospora globispora sp. nov. and Micromonospora rugosa sp. nov., isolated from marine sediment.</title>
        <authorList>
            <person name="Carro L."/>
            <person name="Aysel V."/>
            <person name="Cetin D."/>
            <person name="Igual J.M."/>
            <person name="Klenk H.-P."/>
            <person name="Trujillo M.E."/>
            <person name="Sahin N."/>
        </authorList>
    </citation>
    <scope>NUCLEOTIDE SEQUENCE [LARGE SCALE GENOMIC DNA]</scope>
    <source>
        <strain evidence="4">S2904</strain>
    </source>
</reference>